<evidence type="ECO:0000256" key="3">
    <source>
        <dbReference type="ARBA" id="ARBA00022598"/>
    </source>
</evidence>
<dbReference type="InterPro" id="IPR017456">
    <property type="entry name" value="CTP_synthase_N"/>
</dbReference>
<dbReference type="UniPathway" id="UPA00159">
    <property type="reaction ID" value="UER00277"/>
</dbReference>
<keyword evidence="6 12" id="KW-0067">ATP-binding</keyword>
<evidence type="ECO:0000256" key="2">
    <source>
        <dbReference type="ARBA" id="ARBA00007533"/>
    </source>
</evidence>
<dbReference type="HAMAP" id="MF_01227">
    <property type="entry name" value="PyrG"/>
    <property type="match status" value="1"/>
</dbReference>
<feature type="binding site" evidence="12">
    <location>
        <position position="72"/>
    </location>
    <ligand>
        <name>Mg(2+)</name>
        <dbReference type="ChEBI" id="CHEBI:18420"/>
    </ligand>
</feature>
<dbReference type="EC" id="6.3.4.2" evidence="12"/>
<keyword evidence="3 12" id="KW-0436">Ligase</keyword>
<dbReference type="InterPro" id="IPR004468">
    <property type="entry name" value="CTP_synthase"/>
</dbReference>
<dbReference type="InterPro" id="IPR033828">
    <property type="entry name" value="GATase1_CTP_Synthase"/>
</dbReference>
<reference evidence="16" key="1">
    <citation type="journal article" date="2018" name="Front. Microbiol.">
        <title>Genome-Based Analysis Reveals the Taxonomy and Diversity of the Family Idiomarinaceae.</title>
        <authorList>
            <person name="Liu Y."/>
            <person name="Lai Q."/>
            <person name="Shao Z."/>
        </authorList>
    </citation>
    <scope>NUCLEOTIDE SEQUENCE [LARGE SCALE GENOMIC DNA]</scope>
    <source>
        <strain evidence="16">F23</strain>
    </source>
</reference>
<comment type="catalytic activity">
    <reaction evidence="12">
        <text>UTP + NH4(+) + ATP = CTP + ADP + phosphate + 2 H(+)</text>
        <dbReference type="Rhea" id="RHEA:16597"/>
        <dbReference type="ChEBI" id="CHEBI:15378"/>
        <dbReference type="ChEBI" id="CHEBI:28938"/>
        <dbReference type="ChEBI" id="CHEBI:30616"/>
        <dbReference type="ChEBI" id="CHEBI:37563"/>
        <dbReference type="ChEBI" id="CHEBI:43474"/>
        <dbReference type="ChEBI" id="CHEBI:46398"/>
        <dbReference type="ChEBI" id="CHEBI:456216"/>
    </reaction>
</comment>
<feature type="binding site" evidence="12">
    <location>
        <position position="14"/>
    </location>
    <ligand>
        <name>CTP</name>
        <dbReference type="ChEBI" id="CHEBI:37563"/>
        <note>allosteric inhibitor</note>
    </ligand>
</feature>
<evidence type="ECO:0000256" key="9">
    <source>
        <dbReference type="ARBA" id="ARBA00022975"/>
    </source>
</evidence>
<proteinExistence type="inferred from homology"/>
<comment type="subunit">
    <text evidence="12">Homotetramer.</text>
</comment>
<comment type="caution">
    <text evidence="12">Lacks conserved residue(s) required for the propagation of feature annotation.</text>
</comment>
<evidence type="ECO:0000256" key="1">
    <source>
        <dbReference type="ARBA" id="ARBA00005171"/>
    </source>
</evidence>
<comment type="similarity">
    <text evidence="2 12">Belongs to the CTP synthase family.</text>
</comment>
<evidence type="ECO:0000313" key="16">
    <source>
        <dbReference type="Proteomes" id="UP000287330"/>
    </source>
</evidence>
<feature type="active site" evidence="12">
    <location>
        <position position="517"/>
    </location>
</feature>
<comment type="catalytic activity">
    <reaction evidence="12">
        <text>L-glutamine + H2O = L-glutamate + NH4(+)</text>
        <dbReference type="Rhea" id="RHEA:15889"/>
        <dbReference type="ChEBI" id="CHEBI:15377"/>
        <dbReference type="ChEBI" id="CHEBI:28938"/>
        <dbReference type="ChEBI" id="CHEBI:29985"/>
        <dbReference type="ChEBI" id="CHEBI:58359"/>
    </reaction>
</comment>
<evidence type="ECO:0000256" key="11">
    <source>
        <dbReference type="ARBA" id="ARBA00059148"/>
    </source>
</evidence>
<keyword evidence="16" id="KW-1185">Reference proteome</keyword>
<comment type="activity regulation">
    <text evidence="12">Allosterically activated by GTP, when glutamine is the substrate; GTP has no effect on the reaction when ammonia is the substrate. The allosteric effector GTP functions by stabilizing the protein conformation that binds the tetrahedral intermediate(s) formed during glutamine hydrolysis. Inhibited by the product CTP, via allosteric rather than competitive inhibition.</text>
</comment>
<evidence type="ECO:0000256" key="7">
    <source>
        <dbReference type="ARBA" id="ARBA00022842"/>
    </source>
</evidence>
<protein>
    <recommendedName>
        <fullName evidence="12">CTP synthase</fullName>
        <ecNumber evidence="12">6.3.4.2</ecNumber>
    </recommendedName>
    <alternativeName>
        <fullName evidence="12">Cytidine 5'-triphosphate synthase</fullName>
    </alternativeName>
    <alternativeName>
        <fullName evidence="12">Cytidine triphosphate synthetase</fullName>
        <shortName evidence="12">CTP synthetase</shortName>
        <shortName evidence="12">CTPS</shortName>
    </alternativeName>
    <alternativeName>
        <fullName evidence="12">UTP--ammonia ligase</fullName>
    </alternativeName>
</protein>
<dbReference type="NCBIfam" id="NF003792">
    <property type="entry name" value="PRK05380.1"/>
    <property type="match status" value="1"/>
</dbReference>
<evidence type="ECO:0000256" key="12">
    <source>
        <dbReference type="HAMAP-Rule" id="MF_01227"/>
    </source>
</evidence>
<dbReference type="GO" id="GO:0003883">
    <property type="term" value="F:CTP synthase activity"/>
    <property type="evidence" value="ECO:0007669"/>
    <property type="project" value="UniProtKB-UniRule"/>
</dbReference>
<feature type="binding site" evidence="12">
    <location>
        <begin position="15"/>
        <end position="20"/>
    </location>
    <ligand>
        <name>ATP</name>
        <dbReference type="ChEBI" id="CHEBI:30616"/>
    </ligand>
</feature>
<dbReference type="GO" id="GO:0097268">
    <property type="term" value="C:cytoophidium"/>
    <property type="evidence" value="ECO:0007669"/>
    <property type="project" value="UniProtKB-ARBA"/>
</dbReference>
<feature type="binding site" evidence="12">
    <location>
        <position position="140"/>
    </location>
    <ligand>
        <name>Mg(2+)</name>
        <dbReference type="ChEBI" id="CHEBI:18420"/>
    </ligand>
</feature>
<feature type="active site" description="Nucleophile; for glutamine hydrolysis" evidence="12">
    <location>
        <position position="379"/>
    </location>
</feature>
<dbReference type="Pfam" id="PF06418">
    <property type="entry name" value="CTP_synth_N"/>
    <property type="match status" value="1"/>
</dbReference>
<evidence type="ECO:0000256" key="10">
    <source>
        <dbReference type="ARBA" id="ARBA00047781"/>
    </source>
</evidence>
<feature type="domain" description="Glutamine amidotransferase" evidence="13">
    <location>
        <begin position="301"/>
        <end position="534"/>
    </location>
</feature>
<feature type="domain" description="CTP synthase N-terminal" evidence="14">
    <location>
        <begin position="5"/>
        <end position="266"/>
    </location>
</feature>
<dbReference type="PROSITE" id="PS51273">
    <property type="entry name" value="GATASE_TYPE_1"/>
    <property type="match status" value="1"/>
</dbReference>
<evidence type="ECO:0000259" key="14">
    <source>
        <dbReference type="Pfam" id="PF06418"/>
    </source>
</evidence>
<dbReference type="SUPFAM" id="SSF52540">
    <property type="entry name" value="P-loop containing nucleoside triphosphate hydrolases"/>
    <property type="match status" value="1"/>
</dbReference>
<dbReference type="FunFam" id="3.40.50.880:FF:000002">
    <property type="entry name" value="CTP synthase"/>
    <property type="match status" value="1"/>
</dbReference>
<feature type="active site" evidence="12">
    <location>
        <position position="515"/>
    </location>
</feature>
<sequence>MATNYIFVTGGVVSSLGKGIAAASLAAILEARGLNVTILKLDPYINVDPGTMSPIQHGEVFVTVDGAETDLDLGHYERFIRTRMTSHNNFTAGRVYEDIIRRERKGEFLGATIQVIPHITNEIKRRIIEGGKGSDIAIIEIGGTVGDIESQPFLEAIRQLGTEVGRDHTLFMHLTLVPFLGAAGEVKTKPTQHSVKELRSIGIQPDVLVCRSDRSLPPSERSKIALFTNVEEKAVIGLRDVDSIYKIPSMLKSQGLDEIVTHRFRLDCPEADLSEWEQVLYQESNPNGEVTVGFVGKYVELPDAYKSVNEALAHAGLKNRLTVNIRYIDAQDIETKGTSKLADVDAILVPGGFGDRGIDGKLKAAQYARENNIPYLGICLGMQVALIEYARNVAGMKDANSTEFAPDCKQPVVGLITEWMDANGQKELRDESSDLGGTMRLGAQECHLEKGSKASKMYGAEVIEERHRHRYEVNNNYIEALEKAGLKFSGFSHDKRLVEVVEIPEHRWFIAVQFHPEFTSTPRDGHGLFKGFIEAAGQFNKERLG</sequence>
<dbReference type="GO" id="GO:0044210">
    <property type="term" value="P:'de novo' CTP biosynthetic process"/>
    <property type="evidence" value="ECO:0007669"/>
    <property type="project" value="UniProtKB-UniRule"/>
</dbReference>
<feature type="binding site" evidence="12">
    <location>
        <position position="72"/>
    </location>
    <ligand>
        <name>ATP</name>
        <dbReference type="ChEBI" id="CHEBI:30616"/>
    </ligand>
</feature>
<feature type="binding site" evidence="12">
    <location>
        <begin position="187"/>
        <end position="192"/>
    </location>
    <ligand>
        <name>UTP</name>
        <dbReference type="ChEBI" id="CHEBI:46398"/>
    </ligand>
</feature>
<feature type="binding site" evidence="12">
    <location>
        <begin position="187"/>
        <end position="192"/>
    </location>
    <ligand>
        <name>CTP</name>
        <dbReference type="ChEBI" id="CHEBI:37563"/>
        <note>allosteric inhibitor</note>
    </ligand>
</feature>
<name>A0A432YBK1_9GAMM</name>
<dbReference type="OrthoDB" id="9801107at2"/>
<keyword evidence="4 12" id="KW-0479">Metal-binding</keyword>
<dbReference type="GO" id="GO:0004359">
    <property type="term" value="F:glutaminase activity"/>
    <property type="evidence" value="ECO:0007669"/>
    <property type="project" value="RHEA"/>
</dbReference>
<keyword evidence="7 12" id="KW-0460">Magnesium</keyword>
<dbReference type="GO" id="GO:0005829">
    <property type="term" value="C:cytosol"/>
    <property type="evidence" value="ECO:0007669"/>
    <property type="project" value="TreeGrafter"/>
</dbReference>
<dbReference type="GO" id="GO:0019856">
    <property type="term" value="P:pyrimidine nucleobase biosynthetic process"/>
    <property type="evidence" value="ECO:0007669"/>
    <property type="project" value="TreeGrafter"/>
</dbReference>
<comment type="catalytic activity">
    <reaction evidence="10 12">
        <text>UTP + L-glutamine + ATP + H2O = CTP + L-glutamate + ADP + phosphate + 2 H(+)</text>
        <dbReference type="Rhea" id="RHEA:26426"/>
        <dbReference type="ChEBI" id="CHEBI:15377"/>
        <dbReference type="ChEBI" id="CHEBI:15378"/>
        <dbReference type="ChEBI" id="CHEBI:29985"/>
        <dbReference type="ChEBI" id="CHEBI:30616"/>
        <dbReference type="ChEBI" id="CHEBI:37563"/>
        <dbReference type="ChEBI" id="CHEBI:43474"/>
        <dbReference type="ChEBI" id="CHEBI:46398"/>
        <dbReference type="ChEBI" id="CHEBI:58359"/>
        <dbReference type="ChEBI" id="CHEBI:456216"/>
        <dbReference type="EC" id="6.3.4.2"/>
    </reaction>
</comment>
<feature type="binding site" evidence="12">
    <location>
        <begin position="380"/>
        <end position="383"/>
    </location>
    <ligand>
        <name>L-glutamine</name>
        <dbReference type="ChEBI" id="CHEBI:58359"/>
    </ligand>
</feature>
<feature type="binding site" evidence="12">
    <location>
        <begin position="239"/>
        <end position="241"/>
    </location>
    <ligand>
        <name>ATP</name>
        <dbReference type="ChEBI" id="CHEBI:30616"/>
    </ligand>
</feature>
<evidence type="ECO:0000259" key="13">
    <source>
        <dbReference type="Pfam" id="PF00117"/>
    </source>
</evidence>
<feature type="binding site" evidence="12">
    <location>
        <position position="403"/>
    </location>
    <ligand>
        <name>L-glutamine</name>
        <dbReference type="ChEBI" id="CHEBI:58359"/>
    </ligand>
</feature>
<dbReference type="SUPFAM" id="SSF52317">
    <property type="entry name" value="Class I glutamine amidotransferase-like"/>
    <property type="match status" value="1"/>
</dbReference>
<keyword evidence="9 12" id="KW-0665">Pyrimidine biosynthesis</keyword>
<dbReference type="Gene3D" id="3.40.50.880">
    <property type="match status" value="1"/>
</dbReference>
<feature type="binding site" evidence="12">
    <location>
        <position position="14"/>
    </location>
    <ligand>
        <name>UTP</name>
        <dbReference type="ChEBI" id="CHEBI:46398"/>
    </ligand>
</feature>
<comment type="pathway">
    <text evidence="1 12">Pyrimidine metabolism; CTP biosynthesis via de novo pathway; CTP from UDP: step 2/2.</text>
</comment>
<dbReference type="InterPro" id="IPR029062">
    <property type="entry name" value="Class_I_gatase-like"/>
</dbReference>
<dbReference type="GO" id="GO:0042802">
    <property type="term" value="F:identical protein binding"/>
    <property type="evidence" value="ECO:0007669"/>
    <property type="project" value="TreeGrafter"/>
</dbReference>
<feature type="binding site" evidence="12">
    <location>
        <position position="223"/>
    </location>
    <ligand>
        <name>CTP</name>
        <dbReference type="ChEBI" id="CHEBI:37563"/>
        <note>allosteric inhibitor</note>
    </ligand>
</feature>
<comment type="miscellaneous">
    <text evidence="12">CTPSs have evolved a hybrid strategy for distinguishing between UTP and CTP. The overlapping regions of the product feedback inhibitory and substrate sites recognize a common feature in both compounds, the triphosphate moiety. To differentiate isosteric substrate and product pyrimidine rings, an additional pocket far from the expected kinase/ligase catalytic site, specifically recognizes the cytosine and ribose portions of the product inhibitor.</text>
</comment>
<dbReference type="InterPro" id="IPR017926">
    <property type="entry name" value="GATASE"/>
</dbReference>
<dbReference type="GO" id="GO:0005524">
    <property type="term" value="F:ATP binding"/>
    <property type="evidence" value="ECO:0007669"/>
    <property type="project" value="UniProtKB-KW"/>
</dbReference>
<dbReference type="FunFam" id="3.40.50.300:FF:000009">
    <property type="entry name" value="CTP synthase"/>
    <property type="match status" value="1"/>
</dbReference>
<dbReference type="EMBL" id="PIPV01000001">
    <property type="protein sequence ID" value="RUO58378.1"/>
    <property type="molecule type" value="Genomic_DNA"/>
</dbReference>
<dbReference type="RefSeq" id="WP_110572627.1">
    <property type="nucleotide sequence ID" value="NZ_PIPV01000001.1"/>
</dbReference>
<feature type="binding site" evidence="12">
    <location>
        <position position="223"/>
    </location>
    <ligand>
        <name>UTP</name>
        <dbReference type="ChEBI" id="CHEBI:46398"/>
    </ligand>
</feature>
<dbReference type="PANTHER" id="PTHR11550">
    <property type="entry name" value="CTP SYNTHASE"/>
    <property type="match status" value="1"/>
</dbReference>
<feature type="binding site" evidence="12">
    <location>
        <position position="470"/>
    </location>
    <ligand>
        <name>L-glutamine</name>
        <dbReference type="ChEBI" id="CHEBI:58359"/>
    </ligand>
</feature>
<organism evidence="15 16">
    <name type="scientific">Idiomarina fontislapidosi</name>
    <dbReference type="NCBI Taxonomy" id="263723"/>
    <lineage>
        <taxon>Bacteria</taxon>
        <taxon>Pseudomonadati</taxon>
        <taxon>Pseudomonadota</taxon>
        <taxon>Gammaproteobacteria</taxon>
        <taxon>Alteromonadales</taxon>
        <taxon>Idiomarinaceae</taxon>
        <taxon>Idiomarina</taxon>
    </lineage>
</organism>
<dbReference type="NCBIfam" id="TIGR00337">
    <property type="entry name" value="PyrG"/>
    <property type="match status" value="1"/>
</dbReference>
<evidence type="ECO:0000256" key="8">
    <source>
        <dbReference type="ARBA" id="ARBA00022962"/>
    </source>
</evidence>
<evidence type="ECO:0000256" key="6">
    <source>
        <dbReference type="ARBA" id="ARBA00022840"/>
    </source>
</evidence>
<dbReference type="Gene3D" id="3.40.50.300">
    <property type="entry name" value="P-loop containing nucleotide triphosphate hydrolases"/>
    <property type="match status" value="1"/>
</dbReference>
<dbReference type="AlphaFoldDB" id="A0A432YBK1"/>
<feature type="binding site" evidence="12">
    <location>
        <begin position="147"/>
        <end position="149"/>
    </location>
    <ligand>
        <name>CTP</name>
        <dbReference type="ChEBI" id="CHEBI:37563"/>
        <note>allosteric inhibitor</note>
    </ligand>
</feature>
<keyword evidence="5 12" id="KW-0547">Nucleotide-binding</keyword>
<dbReference type="InterPro" id="IPR027417">
    <property type="entry name" value="P-loop_NTPase"/>
</dbReference>
<dbReference type="CDD" id="cd03113">
    <property type="entry name" value="CTPS_N"/>
    <property type="match status" value="1"/>
</dbReference>
<dbReference type="CDD" id="cd01746">
    <property type="entry name" value="GATase1_CTP_Synthase"/>
    <property type="match status" value="1"/>
</dbReference>
<comment type="caution">
    <text evidence="15">The sequence shown here is derived from an EMBL/GenBank/DDBJ whole genome shotgun (WGS) entry which is preliminary data.</text>
</comment>
<evidence type="ECO:0000313" key="15">
    <source>
        <dbReference type="EMBL" id="RUO58378.1"/>
    </source>
</evidence>
<evidence type="ECO:0000256" key="5">
    <source>
        <dbReference type="ARBA" id="ARBA00022741"/>
    </source>
</evidence>
<keyword evidence="8 12" id="KW-0315">Glutamine amidotransferase</keyword>
<feature type="binding site" evidence="12">
    <location>
        <position position="352"/>
    </location>
    <ligand>
        <name>L-glutamine</name>
        <dbReference type="ChEBI" id="CHEBI:58359"/>
    </ligand>
</feature>
<comment type="function">
    <text evidence="11 12">Catalyzes the ATP-dependent amination of UTP to CTP with either L-glutamine or ammonia as the source of nitrogen. Regulates intracellular CTP levels through interactions with the four ribonucleotide triphosphates.</text>
</comment>
<dbReference type="Proteomes" id="UP000287330">
    <property type="component" value="Unassembled WGS sequence"/>
</dbReference>
<dbReference type="GO" id="GO:0046872">
    <property type="term" value="F:metal ion binding"/>
    <property type="evidence" value="ECO:0007669"/>
    <property type="project" value="UniProtKB-KW"/>
</dbReference>
<dbReference type="PANTHER" id="PTHR11550:SF0">
    <property type="entry name" value="CTP SYNTHASE-RELATED"/>
    <property type="match status" value="1"/>
</dbReference>
<feature type="region of interest" description="Amidoligase domain" evidence="12">
    <location>
        <begin position="1"/>
        <end position="266"/>
    </location>
</feature>
<dbReference type="Pfam" id="PF00117">
    <property type="entry name" value="GATase"/>
    <property type="match status" value="1"/>
</dbReference>
<evidence type="ECO:0000256" key="4">
    <source>
        <dbReference type="ARBA" id="ARBA00022723"/>
    </source>
</evidence>
<gene>
    <name evidence="12 15" type="primary">pyrG</name>
    <name evidence="15" type="ORF">CWE25_01945</name>
</gene>
<accession>A0A432YBK1</accession>